<dbReference type="InterPro" id="IPR022695">
    <property type="entry name" value="Histidinol_DH_monofunct"/>
</dbReference>
<dbReference type="FunFam" id="3.40.50.1980:FF:000001">
    <property type="entry name" value="Histidinol dehydrogenase"/>
    <property type="match status" value="1"/>
</dbReference>
<feature type="binding site" evidence="11 15">
    <location>
        <position position="420"/>
    </location>
    <ligand>
        <name>substrate</name>
    </ligand>
</feature>
<keyword evidence="7 11" id="KW-0560">Oxidoreductase</keyword>
<dbReference type="OrthoDB" id="9805269at2"/>
<dbReference type="GO" id="GO:0051287">
    <property type="term" value="F:NAD binding"/>
    <property type="evidence" value="ECO:0007669"/>
    <property type="project" value="InterPro"/>
</dbReference>
<evidence type="ECO:0000256" key="13">
    <source>
        <dbReference type="PIRSR" id="PIRSR000099-1"/>
    </source>
</evidence>
<dbReference type="Gene3D" id="1.20.5.1300">
    <property type="match status" value="1"/>
</dbReference>
<name>A0A0B5FBW3_9BACT</name>
<dbReference type="PROSITE" id="PS00611">
    <property type="entry name" value="HISOL_DEHYDROGENASE"/>
    <property type="match status" value="1"/>
</dbReference>
<dbReference type="Proteomes" id="UP000035036">
    <property type="component" value="Chromosome"/>
</dbReference>
<keyword evidence="4 11" id="KW-0028">Amino-acid biosynthesis</keyword>
<dbReference type="InterPro" id="IPR016161">
    <property type="entry name" value="Ald_DH/histidinol_DH"/>
</dbReference>
<evidence type="ECO:0000313" key="19">
    <source>
        <dbReference type="Proteomes" id="UP000035036"/>
    </source>
</evidence>
<feature type="binding site" evidence="11 15">
    <location>
        <position position="259"/>
    </location>
    <ligand>
        <name>substrate</name>
    </ligand>
</feature>
<dbReference type="GO" id="GO:0000105">
    <property type="term" value="P:L-histidine biosynthetic process"/>
    <property type="evidence" value="ECO:0007669"/>
    <property type="project" value="UniProtKB-UniRule"/>
</dbReference>
<keyword evidence="9 11" id="KW-0368">Histidine biosynthesis</keyword>
<evidence type="ECO:0000256" key="6">
    <source>
        <dbReference type="ARBA" id="ARBA00022833"/>
    </source>
</evidence>
<evidence type="ECO:0000256" key="3">
    <source>
        <dbReference type="ARBA" id="ARBA00012965"/>
    </source>
</evidence>
<dbReference type="KEGG" id="gsb:GSUB_02525"/>
<dbReference type="PANTHER" id="PTHR21256:SF2">
    <property type="entry name" value="HISTIDINE BIOSYNTHESIS TRIFUNCTIONAL PROTEIN"/>
    <property type="match status" value="1"/>
</dbReference>
<feature type="binding site" evidence="11 16">
    <location>
        <position position="262"/>
    </location>
    <ligand>
        <name>Zn(2+)</name>
        <dbReference type="ChEBI" id="CHEBI:29105"/>
    </ligand>
</feature>
<feature type="active site" description="Proton acceptor" evidence="11 13">
    <location>
        <position position="327"/>
    </location>
</feature>
<evidence type="ECO:0000256" key="12">
    <source>
        <dbReference type="PIRNR" id="PIRNR000099"/>
    </source>
</evidence>
<dbReference type="InterPro" id="IPR001692">
    <property type="entry name" value="Histidinol_DH_CS"/>
</dbReference>
<dbReference type="AlphaFoldDB" id="A0A0B5FBW3"/>
<dbReference type="HOGENOM" id="CLU_006732_3_3_7"/>
<feature type="binding site" evidence="11 15">
    <location>
        <position position="415"/>
    </location>
    <ligand>
        <name>substrate</name>
    </ligand>
</feature>
<dbReference type="FunFam" id="1.20.5.1300:FF:000002">
    <property type="entry name" value="Histidinol dehydrogenase, chloroplastic"/>
    <property type="match status" value="1"/>
</dbReference>
<feature type="binding site" evidence="11 15">
    <location>
        <position position="361"/>
    </location>
    <ligand>
        <name>substrate</name>
    </ligand>
</feature>
<dbReference type="GO" id="GO:0004399">
    <property type="term" value="F:histidinol dehydrogenase activity"/>
    <property type="evidence" value="ECO:0007669"/>
    <property type="project" value="UniProtKB-UniRule"/>
</dbReference>
<dbReference type="EC" id="1.1.1.23" evidence="3 11"/>
<feature type="active site" description="Proton acceptor" evidence="11 13">
    <location>
        <position position="328"/>
    </location>
</feature>
<organism evidence="18 19">
    <name type="scientific">Geoalkalibacter subterraneus</name>
    <dbReference type="NCBI Taxonomy" id="483547"/>
    <lineage>
        <taxon>Bacteria</taxon>
        <taxon>Pseudomonadati</taxon>
        <taxon>Thermodesulfobacteriota</taxon>
        <taxon>Desulfuromonadia</taxon>
        <taxon>Desulfuromonadales</taxon>
        <taxon>Geoalkalibacteraceae</taxon>
        <taxon>Geoalkalibacter</taxon>
    </lineage>
</organism>
<dbReference type="HAMAP" id="MF_01024">
    <property type="entry name" value="HisD"/>
    <property type="match status" value="1"/>
</dbReference>
<dbReference type="Gene3D" id="3.40.50.1980">
    <property type="entry name" value="Nitrogenase molybdenum iron protein domain"/>
    <property type="match status" value="2"/>
</dbReference>
<feature type="binding site" evidence="11 15">
    <location>
        <position position="262"/>
    </location>
    <ligand>
        <name>substrate</name>
    </ligand>
</feature>
<feature type="binding site" evidence="11 16">
    <location>
        <position position="420"/>
    </location>
    <ligand>
        <name>Zn(2+)</name>
        <dbReference type="ChEBI" id="CHEBI:29105"/>
    </ligand>
</feature>
<feature type="binding site" evidence="11 16">
    <location>
        <position position="361"/>
    </location>
    <ligand>
        <name>Zn(2+)</name>
        <dbReference type="ChEBI" id="CHEBI:29105"/>
    </ligand>
</feature>
<dbReference type="InterPro" id="IPR012131">
    <property type="entry name" value="Hstdl_DH"/>
</dbReference>
<evidence type="ECO:0000256" key="9">
    <source>
        <dbReference type="ARBA" id="ARBA00023102"/>
    </source>
</evidence>
<dbReference type="GO" id="GO:0005829">
    <property type="term" value="C:cytosol"/>
    <property type="evidence" value="ECO:0007669"/>
    <property type="project" value="TreeGrafter"/>
</dbReference>
<evidence type="ECO:0000256" key="11">
    <source>
        <dbReference type="HAMAP-Rule" id="MF_01024"/>
    </source>
</evidence>
<dbReference type="PIRSF" id="PIRSF000099">
    <property type="entry name" value="Histidinol_dh"/>
    <property type="match status" value="1"/>
</dbReference>
<keyword evidence="8 11" id="KW-0520">NAD</keyword>
<dbReference type="Pfam" id="PF00815">
    <property type="entry name" value="Histidinol_dh"/>
    <property type="match status" value="1"/>
</dbReference>
<evidence type="ECO:0000256" key="4">
    <source>
        <dbReference type="ARBA" id="ARBA00022605"/>
    </source>
</evidence>
<keyword evidence="19" id="KW-1185">Reference proteome</keyword>
<comment type="cofactor">
    <cofactor evidence="11 16">
        <name>Zn(2+)</name>
        <dbReference type="ChEBI" id="CHEBI:29105"/>
    </cofactor>
    <text evidence="11 16">Binds 1 zinc ion per subunit.</text>
</comment>
<evidence type="ECO:0000313" key="18">
    <source>
        <dbReference type="EMBL" id="AJF05667.1"/>
    </source>
</evidence>
<evidence type="ECO:0000256" key="17">
    <source>
        <dbReference type="RuleBase" id="RU004175"/>
    </source>
</evidence>
<feature type="binding site" evidence="11 14">
    <location>
        <position position="191"/>
    </location>
    <ligand>
        <name>NAD(+)</name>
        <dbReference type="ChEBI" id="CHEBI:57540"/>
    </ligand>
</feature>
<comment type="function">
    <text evidence="11">Catalyzes the sequential NAD-dependent oxidations of L-histidinol to L-histidinaldehyde and then to L-histidine.</text>
</comment>
<feature type="binding site" evidence="11 15">
    <location>
        <position position="237"/>
    </location>
    <ligand>
        <name>substrate</name>
    </ligand>
</feature>
<proteinExistence type="inferred from homology"/>
<evidence type="ECO:0000256" key="5">
    <source>
        <dbReference type="ARBA" id="ARBA00022723"/>
    </source>
</evidence>
<dbReference type="PRINTS" id="PR00083">
    <property type="entry name" value="HOLDHDRGNASE"/>
</dbReference>
<evidence type="ECO:0000256" key="2">
    <source>
        <dbReference type="ARBA" id="ARBA00010178"/>
    </source>
</evidence>
<dbReference type="NCBIfam" id="TIGR00069">
    <property type="entry name" value="hisD"/>
    <property type="match status" value="1"/>
</dbReference>
<evidence type="ECO:0000256" key="10">
    <source>
        <dbReference type="ARBA" id="ARBA00049489"/>
    </source>
</evidence>
<dbReference type="FunFam" id="3.40.50.1980:FF:000026">
    <property type="entry name" value="Histidinol dehydrogenase"/>
    <property type="match status" value="1"/>
</dbReference>
<protein>
    <recommendedName>
        <fullName evidence="3 11">Histidinol dehydrogenase</fullName>
        <shortName evidence="11">HDH</shortName>
        <ecNumber evidence="3 11">1.1.1.23</ecNumber>
    </recommendedName>
</protein>
<feature type="binding site" evidence="11 14">
    <location>
        <position position="214"/>
    </location>
    <ligand>
        <name>NAD(+)</name>
        <dbReference type="ChEBI" id="CHEBI:57540"/>
    </ligand>
</feature>
<keyword evidence="6 11" id="KW-0862">Zinc</keyword>
<evidence type="ECO:0000256" key="7">
    <source>
        <dbReference type="ARBA" id="ARBA00023002"/>
    </source>
</evidence>
<comment type="similarity">
    <text evidence="2 11 12 17">Belongs to the histidinol dehydrogenase family.</text>
</comment>
<dbReference type="PANTHER" id="PTHR21256">
    <property type="entry name" value="HISTIDINOL DEHYDROGENASE HDH"/>
    <property type="match status" value="1"/>
</dbReference>
<feature type="binding site" evidence="11 14">
    <location>
        <position position="130"/>
    </location>
    <ligand>
        <name>NAD(+)</name>
        <dbReference type="ChEBI" id="CHEBI:57540"/>
    </ligand>
</feature>
<reference evidence="18 19" key="1">
    <citation type="journal article" date="2015" name="Genome Announc.">
        <title>Genomes of Geoalkalibacter ferrihydriticus Z-0531T and Geoalkalibacter subterraneus Red1T, Two Haloalkaliphilic Metal-Reducing Deltaproteobacteria.</title>
        <authorList>
            <person name="Badalamenti J.P."/>
            <person name="Krajmalnik-Brown R."/>
            <person name="Torres C.I."/>
            <person name="Bond D.R."/>
        </authorList>
    </citation>
    <scope>NUCLEOTIDE SEQUENCE [LARGE SCALE GENOMIC DNA]</scope>
    <source>
        <strain evidence="18 19">Red1</strain>
    </source>
</reference>
<evidence type="ECO:0000256" key="1">
    <source>
        <dbReference type="ARBA" id="ARBA00004940"/>
    </source>
</evidence>
<accession>A0A0B5FBW3</accession>
<feature type="binding site" evidence="11 16">
    <location>
        <position position="259"/>
    </location>
    <ligand>
        <name>Zn(2+)</name>
        <dbReference type="ChEBI" id="CHEBI:29105"/>
    </ligand>
</feature>
<dbReference type="RefSeq" id="WP_040199049.1">
    <property type="nucleotide sequence ID" value="NZ_CP010311.1"/>
</dbReference>
<comment type="catalytic activity">
    <reaction evidence="10 11">
        <text>L-histidinol + 2 NAD(+) + H2O = L-histidine + 2 NADH + 3 H(+)</text>
        <dbReference type="Rhea" id="RHEA:20641"/>
        <dbReference type="ChEBI" id="CHEBI:15377"/>
        <dbReference type="ChEBI" id="CHEBI:15378"/>
        <dbReference type="ChEBI" id="CHEBI:57540"/>
        <dbReference type="ChEBI" id="CHEBI:57595"/>
        <dbReference type="ChEBI" id="CHEBI:57699"/>
        <dbReference type="ChEBI" id="CHEBI:57945"/>
        <dbReference type="EC" id="1.1.1.23"/>
    </reaction>
</comment>
<dbReference type="EMBL" id="CP010311">
    <property type="protein sequence ID" value="AJF05667.1"/>
    <property type="molecule type" value="Genomic_DNA"/>
</dbReference>
<dbReference type="UniPathway" id="UPA00031">
    <property type="reaction ID" value="UER00014"/>
</dbReference>
<gene>
    <name evidence="11" type="primary">hisD</name>
    <name evidence="18" type="ORF">GSUB_02525</name>
</gene>
<feature type="binding site" evidence="11 15">
    <location>
        <position position="328"/>
    </location>
    <ligand>
        <name>substrate</name>
    </ligand>
</feature>
<dbReference type="GO" id="GO:0008270">
    <property type="term" value="F:zinc ion binding"/>
    <property type="evidence" value="ECO:0007669"/>
    <property type="project" value="UniProtKB-UniRule"/>
</dbReference>
<evidence type="ECO:0000256" key="14">
    <source>
        <dbReference type="PIRSR" id="PIRSR000099-2"/>
    </source>
</evidence>
<dbReference type="SUPFAM" id="SSF53720">
    <property type="entry name" value="ALDH-like"/>
    <property type="match status" value="1"/>
</dbReference>
<sequence>MISILHFGHSNFETALAAIVNRGETAQADVRERVREIIEDVRSRGDEALIDYTARFDRLELTAAGLQVTADEIEQALSAVSEESMAALRLAVERIGAFHAKQKEQTWISTEEEDVLLGQMVRPLDRVGIYVPGGKAAYPSSVVMNAVPAKVAGVPEVVMTVPMPGGEVNPHVLAAAHLSGVDRIFKVGGAQAVAALAYGTASVPRVDKITGPGNIYVATAKQQVFGQVDIDMIAGPSEILIINDGSGDAEHLAADLLSQAEHDELASSVLITTDEGMARAVAEALERQLKALSREEIARKSIEQYGAIIVAGTLDEAIAFSNRIAPEHLELAVDNPFEILPRIHHAGAIFMGHHTPEAAGDYLAGPNHTLPTGGTARFFSPLALDDFVKKSSIVSFTRKGLERLGKDIVHIAELEGLEAHARSVAIRLESKS</sequence>
<keyword evidence="5 11" id="KW-0479">Metal-binding</keyword>
<dbReference type="STRING" id="483547.GSUB_02525"/>
<evidence type="ECO:0000256" key="16">
    <source>
        <dbReference type="PIRSR" id="PIRSR000099-4"/>
    </source>
</evidence>
<dbReference type="CDD" id="cd06572">
    <property type="entry name" value="Histidinol_dh"/>
    <property type="match status" value="1"/>
</dbReference>
<evidence type="ECO:0000256" key="15">
    <source>
        <dbReference type="PIRSR" id="PIRSR000099-3"/>
    </source>
</evidence>
<evidence type="ECO:0000256" key="8">
    <source>
        <dbReference type="ARBA" id="ARBA00023027"/>
    </source>
</evidence>
<comment type="pathway">
    <text evidence="1 11">Amino-acid biosynthesis; L-histidine biosynthesis; L-histidine from 5-phospho-alpha-D-ribose 1-diphosphate: step 9/9.</text>
</comment>